<feature type="region of interest" description="Disordered" evidence="1">
    <location>
        <begin position="227"/>
        <end position="280"/>
    </location>
</feature>
<dbReference type="EMBL" id="JAPDVK010000001">
    <property type="protein sequence ID" value="MCW4127545.1"/>
    <property type="molecule type" value="Genomic_DNA"/>
</dbReference>
<reference evidence="2" key="1">
    <citation type="submission" date="2022-11" db="EMBL/GenBank/DDBJ databases">
        <title>Genomic repertoires linked with pathogenic potency of arthritogenic Prevotella copri isolated from the gut of rheumatoid arthritis patients.</title>
        <authorList>
            <person name="Nii T."/>
            <person name="Maeda Y."/>
            <person name="Motooka D."/>
            <person name="Naito M."/>
            <person name="Matsumoto Y."/>
            <person name="Ogawa T."/>
            <person name="Oguro-Igashira E."/>
            <person name="Kishikawa T."/>
            <person name="Yamashita M."/>
            <person name="Koizumi S."/>
            <person name="Kurakawa T."/>
            <person name="Okumura R."/>
            <person name="Kayama H."/>
            <person name="Murakami M."/>
            <person name="Sakaguchi T."/>
            <person name="Das B."/>
            <person name="Nakamura S."/>
            <person name="Okada Y."/>
            <person name="Kumanogoh A."/>
            <person name="Takeda K."/>
        </authorList>
    </citation>
    <scope>NUCLEOTIDE SEQUENCE</scope>
    <source>
        <strain evidence="2">F3-75</strain>
    </source>
</reference>
<evidence type="ECO:0000256" key="1">
    <source>
        <dbReference type="SAM" id="MobiDB-lite"/>
    </source>
</evidence>
<name>A0AAP3BB02_9BACT</name>
<proteinExistence type="predicted"/>
<protein>
    <submittedName>
        <fullName evidence="2">YfjI family protein</fullName>
    </submittedName>
</protein>
<comment type="caution">
    <text evidence="2">The sequence shown here is derived from an EMBL/GenBank/DDBJ whole genome shotgun (WGS) entry which is preliminary data.</text>
</comment>
<evidence type="ECO:0000313" key="2">
    <source>
        <dbReference type="EMBL" id="MCW4127545.1"/>
    </source>
</evidence>
<accession>A0AAP3BB02</accession>
<feature type="compositionally biased region" description="Polar residues" evidence="1">
    <location>
        <begin position="227"/>
        <end position="260"/>
    </location>
</feature>
<evidence type="ECO:0000313" key="3">
    <source>
        <dbReference type="Proteomes" id="UP001209344"/>
    </source>
</evidence>
<dbReference type="Pfam" id="PF13148">
    <property type="entry name" value="DUF3987"/>
    <property type="match status" value="1"/>
</dbReference>
<sequence length="861" mass="97455">MSCYLIRVENGHKVARSITSQEEYKLIRGSYEQKANLRLAREGNDGAKRRLVQFNYSGHYPQGVVKGMKLPSRAFGFDLDDKQDFEKAAKLMLQEPEKYGLLMLERSARQGGHAVCMREMGKTILENQVRIAKMLECEMDTSAHDINRVYFTTSADADDLLYLSPELFNDSYEEAAVAAEGKVLEEREKYGQEELPPGAHKANKHYKPWLEEVEEKTQNPLMNQANQNPQKVQAPQNSQNVHDSQNPQNSSKNQAQPVSASPSSSSSPSSPSSSSSSSNDYLGIPYSEIIQKWWQMYNDGHEPVRSNRNTLTFELAVNLRHICGFDRNLMAQIIPCYDGFPEPEKMACINSALNEKITQMPKRLKDVLAAIRQERMKMGAGKGGNLEGSDALVNALDEANAQDDLFYYNALPRMPLGVRDSLDAVGPALAMPVITAICPAIGMLATGVKVSVHGKMNSLNLISYIAGDFASGKGSIDPVIEAWTSEIKDMDKMYQQKEDEWRAKKRAAKNKKEQPEEPKLPVRCLTLNNTVANLAERLANTEGKHAFSFTPEADTVAQKWKSAMSDFSVMLRQAYDGTSYEREARSAEAVNVHIDRLLWNVVMCGTPDALYRVVNNYTDGFQSRITVARTPDNTFTPLTDNLYVLTERQRDRIIQVAHLLPLMEGEVELPKLEAKGREWLEQIRLETMKNDDKVKARQRFRICPTTMRMMTCILLCKVAETLIQKHGFQGAEKLLKQNPLLWKEMIVKMQTPTMLTVFNVLADYQLDNALYFFRSRIEDAFSSRDYCGQTTYDRSHRGKNDSIFERLDVTFSFEQAQQQSISVKGASVTNETVRQMLKNWKRQGLIGILPDKRYQKVSSIV</sequence>
<dbReference type="InterPro" id="IPR025048">
    <property type="entry name" value="DUF3987"/>
</dbReference>
<feature type="compositionally biased region" description="Low complexity" evidence="1">
    <location>
        <begin position="261"/>
        <end position="278"/>
    </location>
</feature>
<dbReference type="RefSeq" id="WP_264965561.1">
    <property type="nucleotide sequence ID" value="NZ_JAPDVK010000001.1"/>
</dbReference>
<gene>
    <name evidence="2" type="ORF">ONT16_04565</name>
</gene>
<organism evidence="2 3">
    <name type="scientific">Segatella copri</name>
    <dbReference type="NCBI Taxonomy" id="165179"/>
    <lineage>
        <taxon>Bacteria</taxon>
        <taxon>Pseudomonadati</taxon>
        <taxon>Bacteroidota</taxon>
        <taxon>Bacteroidia</taxon>
        <taxon>Bacteroidales</taxon>
        <taxon>Prevotellaceae</taxon>
        <taxon>Segatella</taxon>
    </lineage>
</organism>
<dbReference type="AlphaFoldDB" id="A0AAP3BB02"/>
<dbReference type="Proteomes" id="UP001209344">
    <property type="component" value="Unassembled WGS sequence"/>
</dbReference>